<organism evidence="2 3">
    <name type="scientific">Erythroxylum novogranatense</name>
    <dbReference type="NCBI Taxonomy" id="1862640"/>
    <lineage>
        <taxon>Eukaryota</taxon>
        <taxon>Viridiplantae</taxon>
        <taxon>Streptophyta</taxon>
        <taxon>Embryophyta</taxon>
        <taxon>Tracheophyta</taxon>
        <taxon>Spermatophyta</taxon>
        <taxon>Magnoliopsida</taxon>
        <taxon>eudicotyledons</taxon>
        <taxon>Gunneridae</taxon>
        <taxon>Pentapetalae</taxon>
        <taxon>rosids</taxon>
        <taxon>fabids</taxon>
        <taxon>Malpighiales</taxon>
        <taxon>Erythroxylaceae</taxon>
        <taxon>Erythroxylum</taxon>
    </lineage>
</organism>
<dbReference type="EMBL" id="JAIWQS010000001">
    <property type="protein sequence ID" value="KAJ8773905.1"/>
    <property type="molecule type" value="Genomic_DNA"/>
</dbReference>
<proteinExistence type="predicted"/>
<feature type="coiled-coil region" evidence="1">
    <location>
        <begin position="139"/>
        <end position="166"/>
    </location>
</feature>
<accession>A0AAV8U3T0</accession>
<dbReference type="AlphaFoldDB" id="A0AAV8U3T0"/>
<evidence type="ECO:0000313" key="2">
    <source>
        <dbReference type="EMBL" id="KAJ8773905.1"/>
    </source>
</evidence>
<protein>
    <submittedName>
        <fullName evidence="2">Uncharacterized protein</fullName>
    </submittedName>
</protein>
<evidence type="ECO:0000313" key="3">
    <source>
        <dbReference type="Proteomes" id="UP001159364"/>
    </source>
</evidence>
<dbReference type="Proteomes" id="UP001159364">
    <property type="component" value="Linkage Group LG01"/>
</dbReference>
<reference evidence="2 3" key="1">
    <citation type="submission" date="2021-09" db="EMBL/GenBank/DDBJ databases">
        <title>Genomic insights and catalytic innovation underlie evolution of tropane alkaloids biosynthesis.</title>
        <authorList>
            <person name="Wang Y.-J."/>
            <person name="Tian T."/>
            <person name="Huang J.-P."/>
            <person name="Huang S.-X."/>
        </authorList>
    </citation>
    <scope>NUCLEOTIDE SEQUENCE [LARGE SCALE GENOMIC DNA]</scope>
    <source>
        <strain evidence="2">KIB-2018</strain>
        <tissue evidence="2">Leaf</tissue>
    </source>
</reference>
<comment type="caution">
    <text evidence="2">The sequence shown here is derived from an EMBL/GenBank/DDBJ whole genome shotgun (WGS) entry which is preliminary data.</text>
</comment>
<keyword evidence="1" id="KW-0175">Coiled coil</keyword>
<name>A0AAV8U3T0_9ROSI</name>
<gene>
    <name evidence="2" type="ORF">K2173_009336</name>
</gene>
<evidence type="ECO:0000256" key="1">
    <source>
        <dbReference type="SAM" id="Coils"/>
    </source>
</evidence>
<sequence length="250" mass="28767">MFSVTLNAAGLSGYLSFLQKLQEILNHNQMEIASLELEICSSEKNVAAIKNLKSTACISKHTTTNKLRLVSECSKNFSYADGREEEEKEMNRLEGKKLLTDSKIASSHEIKKLLVANSSRSIECRDFQKGKQVLQDSEVKEISERLRSLEQESERMKRELVEHMEERRILVSQIYQLFQTIENFPQLRKTMEGETTFNRTFFFSHCNKSECIVRGLAEVLLRHSSSRIVTRDRRTKALVLRGVTVASCLR</sequence>
<keyword evidence="3" id="KW-1185">Reference proteome</keyword>